<protein>
    <submittedName>
        <fullName evidence="2">Uncharacterized protein</fullName>
    </submittedName>
</protein>
<dbReference type="Proteomes" id="UP001526337">
    <property type="component" value="Unassembled WGS sequence"/>
</dbReference>
<dbReference type="RefSeq" id="WP_265176073.1">
    <property type="nucleotide sequence ID" value="NZ_JANGSQ010000101.1"/>
</dbReference>
<evidence type="ECO:0000256" key="1">
    <source>
        <dbReference type="SAM" id="MobiDB-lite"/>
    </source>
</evidence>
<comment type="caution">
    <text evidence="2">The sequence shown here is derived from an EMBL/GenBank/DDBJ whole genome shotgun (WGS) entry which is preliminary data.</text>
</comment>
<dbReference type="EMBL" id="JANGSQ010000101">
    <property type="protein sequence ID" value="MCW4590626.1"/>
    <property type="molecule type" value="Genomic_DNA"/>
</dbReference>
<feature type="compositionally biased region" description="Pro residues" evidence="1">
    <location>
        <begin position="1"/>
        <end position="10"/>
    </location>
</feature>
<gene>
    <name evidence="2" type="ORF">NO263_08545</name>
</gene>
<keyword evidence="3" id="KW-1185">Reference proteome</keyword>
<proteinExistence type="predicted"/>
<reference evidence="2 3" key="1">
    <citation type="submission" date="2022-07" db="EMBL/GenBank/DDBJ databases">
        <title>Genome stability of Gluconacetobacter entanii AV429.</title>
        <authorList>
            <person name="Trcek J."/>
            <person name="Cepec E."/>
        </authorList>
    </citation>
    <scope>NUCLEOTIDE SEQUENCE [LARGE SCALE GENOMIC DNA]</scope>
    <source>
        <strain evidence="2 3">AV429_2022</strain>
    </source>
</reference>
<evidence type="ECO:0000313" key="2">
    <source>
        <dbReference type="EMBL" id="MCW4590626.1"/>
    </source>
</evidence>
<accession>A0ABT3K5D5</accession>
<sequence length="215" mass="21696">MTPMSAPPTEPSRQPQRQGGSRRMVVAGLLAAVVAGGLGVHSLGGASDATSGAGGAAGAPTALAGQGGSSAGGGLRAAVDHTRTHADLLGEMPMIAPDRATDMLQFTSFDINQKNAILAALKRHEIVLAEMPLYDMGTGSSVVSVESMGLTQIVHLTGQPRTVVLPIRIAGEVTIRPVSDPGATGLHAGAIFVPGPTSLPVLYKDGQLVIGVVVQ</sequence>
<evidence type="ECO:0000313" key="3">
    <source>
        <dbReference type="Proteomes" id="UP001526337"/>
    </source>
</evidence>
<organism evidence="2 3">
    <name type="scientific">Gluconacetobacter entanii</name>
    <dbReference type="NCBI Taxonomy" id="108528"/>
    <lineage>
        <taxon>Bacteria</taxon>
        <taxon>Pseudomonadati</taxon>
        <taxon>Pseudomonadota</taxon>
        <taxon>Alphaproteobacteria</taxon>
        <taxon>Acetobacterales</taxon>
        <taxon>Acetobacteraceae</taxon>
        <taxon>Gluconacetobacter</taxon>
    </lineage>
</organism>
<name>A0ABT3K5D5_9PROT</name>
<feature type="region of interest" description="Disordered" evidence="1">
    <location>
        <begin position="1"/>
        <end position="21"/>
    </location>
</feature>
<feature type="compositionally biased region" description="Low complexity" evidence="1">
    <location>
        <begin position="11"/>
        <end position="21"/>
    </location>
</feature>